<dbReference type="AlphaFoldDB" id="A0A3B3TGC5"/>
<evidence type="ECO:0000313" key="3">
    <source>
        <dbReference type="Proteomes" id="UP000261540"/>
    </source>
</evidence>
<evidence type="ECO:0000313" key="2">
    <source>
        <dbReference type="Ensembl" id="ENSPKIP00000041799.1"/>
    </source>
</evidence>
<reference evidence="2" key="2">
    <citation type="submission" date="2025-09" db="UniProtKB">
        <authorList>
            <consortium name="Ensembl"/>
        </authorList>
    </citation>
    <scope>IDENTIFICATION</scope>
</reference>
<name>A0A3B3TGC5_9TELE</name>
<sequence length="209" mass="24016">IMLVYQKAIDSHGGQCKVTSSPKYMSVDCEDMQPPQMQSGTHTEGEHATSTDAERNPNRGRTCNLHRCRAEPTQRENMEPPQMQTEPTQRENMEPPKMQSGTHTDREHGTSTDSERNPHRGRTWNLHRCRAEPTQRENMQPPQMQSGTHTGGEHASSTDAEPRHQLTARSLSVSLKYHLLVHTLDIFRVRVMLCIYFLTHCSFWKKNIK</sequence>
<reference evidence="2" key="1">
    <citation type="submission" date="2025-08" db="UniProtKB">
        <authorList>
            <consortium name="Ensembl"/>
        </authorList>
    </citation>
    <scope>IDENTIFICATION</scope>
</reference>
<feature type="compositionally biased region" description="Basic residues" evidence="1">
    <location>
        <begin position="119"/>
        <end position="128"/>
    </location>
</feature>
<feature type="region of interest" description="Disordered" evidence="1">
    <location>
        <begin position="27"/>
        <end position="163"/>
    </location>
</feature>
<protein>
    <submittedName>
        <fullName evidence="2">Uncharacterized protein</fullName>
    </submittedName>
</protein>
<proteinExistence type="predicted"/>
<accession>A0A3B3TGC5</accession>
<feature type="compositionally biased region" description="Polar residues" evidence="1">
    <location>
        <begin position="136"/>
        <end position="148"/>
    </location>
</feature>
<organism evidence="2 3">
    <name type="scientific">Paramormyrops kingsleyae</name>
    <dbReference type="NCBI Taxonomy" id="1676925"/>
    <lineage>
        <taxon>Eukaryota</taxon>
        <taxon>Metazoa</taxon>
        <taxon>Chordata</taxon>
        <taxon>Craniata</taxon>
        <taxon>Vertebrata</taxon>
        <taxon>Euteleostomi</taxon>
        <taxon>Actinopterygii</taxon>
        <taxon>Neopterygii</taxon>
        <taxon>Teleostei</taxon>
        <taxon>Osteoglossocephala</taxon>
        <taxon>Osteoglossomorpha</taxon>
        <taxon>Osteoglossiformes</taxon>
        <taxon>Mormyridae</taxon>
        <taxon>Paramormyrops</taxon>
    </lineage>
</organism>
<dbReference type="Proteomes" id="UP000261540">
    <property type="component" value="Unplaced"/>
</dbReference>
<keyword evidence="3" id="KW-1185">Reference proteome</keyword>
<evidence type="ECO:0000256" key="1">
    <source>
        <dbReference type="SAM" id="MobiDB-lite"/>
    </source>
</evidence>
<dbReference type="Ensembl" id="ENSPKIT00000022839.1">
    <property type="protein sequence ID" value="ENSPKIP00000041799.1"/>
    <property type="gene ID" value="ENSPKIG00000018206.1"/>
</dbReference>
<feature type="compositionally biased region" description="Basic and acidic residues" evidence="1">
    <location>
        <begin position="103"/>
        <end position="118"/>
    </location>
</feature>
<feature type="compositionally biased region" description="Basic and acidic residues" evidence="1">
    <location>
        <begin position="68"/>
        <end position="78"/>
    </location>
</feature>
<feature type="compositionally biased region" description="Basic and acidic residues" evidence="1">
    <location>
        <begin position="43"/>
        <end position="57"/>
    </location>
</feature>